<evidence type="ECO:0000256" key="2">
    <source>
        <dbReference type="ARBA" id="ARBA00005231"/>
    </source>
</evidence>
<evidence type="ECO:0000256" key="9">
    <source>
        <dbReference type="ARBA" id="ARBA00023242"/>
    </source>
</evidence>
<keyword evidence="6" id="KW-0067">ATP-binding</keyword>
<dbReference type="Pfam" id="PF02463">
    <property type="entry name" value="SMC_N"/>
    <property type="match status" value="2"/>
</dbReference>
<feature type="coiled-coil region" evidence="12">
    <location>
        <begin position="767"/>
        <end position="808"/>
    </location>
</feature>
<dbReference type="InterPro" id="IPR036277">
    <property type="entry name" value="SMC_hinge_sf"/>
</dbReference>
<evidence type="ECO:0000256" key="1">
    <source>
        <dbReference type="ARBA" id="ARBA00004123"/>
    </source>
</evidence>
<dbReference type="Gene3D" id="3.30.70.1620">
    <property type="match status" value="1"/>
</dbReference>
<feature type="coiled-coil region" evidence="12">
    <location>
        <begin position="261"/>
        <end position="288"/>
    </location>
</feature>
<dbReference type="GO" id="GO:0005694">
    <property type="term" value="C:chromosome"/>
    <property type="evidence" value="ECO:0007669"/>
    <property type="project" value="InterPro"/>
</dbReference>
<comment type="subcellular location">
    <subcellularLocation>
        <location evidence="1 11">Nucleus</location>
    </subcellularLocation>
</comment>
<evidence type="ECO:0000313" key="15">
    <source>
        <dbReference type="Proteomes" id="UP001214638"/>
    </source>
</evidence>
<dbReference type="AlphaFoldDB" id="A0AAD9PNY4"/>
<keyword evidence="10" id="KW-0131">Cell cycle</keyword>
<sequence length="1206" mass="135984">MHIDYIILDGFKSYSSRTTIGPLDPHFNAVTGLNGSGKSNVLDSLCFALGIADLSCVRANKLDDLIYKQGQAGITKATVTMVLNNRNQSTTLPEAYRKLPEITITRQIAIGGRNRYFINSHPSTPKAIADFFQAVGLNVNNPRFLIMQGKVTKVVNMKPKELLSLIEEASGTSIYENKRAAAVKLMTRKEQKLEEIRKILIEEIEPAMQKLKNDRDDFVNWSNAKEEAERLERFDIAYKYWKTKRFASDTSDRECMAISQKTAAQHDLEAIEEEDRNLLEKMESLRMETESGNIPLSQAQNERNNISKAISKFTSDVKILECDLREAESSAKGIRADMEIAKNKLAEMKKHSHGDIEAINALKENIEANKRTILELETELGIGTGNIGDSAGNSKQAQLKQLKTLLSKTEADESSLRNLVIHNESEMKKQREALESMGDKISKFQKMLESAEKSKSEILIQLHQASDEFENLGGDSKIAALNVSLVEAKNSHQQLCGSVASLEAQLDRCRTRCKVPQGYGIVDSNDIDAAYYGQVFDILSLRPEMSAASLAVHVLFGPRLSYMVARDKECAKAIFEANQFSHGNRKVTILPLRDAVVGRVITEADVLHCRRLSKVNVHDAHSVASYLDVLEFDPQFKKLAQYIAGNGLICSSSEIARQICYNQDRSKAFPTVTLQGDKFDVGGFMSGGSNRGVHMILQIASKLRESRAQATLAKESAENIRLELESLQAALEYKREIQGKLELCDNNLSNIKTRIEICGSNGAIKKLQELERTLQDNNMQISKLEKQHKDIEDKIKTLEAEIKDWSLNRSRNEAAARNRLKELRLNTKGDAAKLDQMTNEIAESRMLEENLQYQVTRLEQELEQRQGQISQICDKIVSVNHAISEQQDKFTKIELKLDALAAESSNRKHAMAEIQSRLESNKVKKNEITIMIRELQHKIQQMAKDSHQANAEMENLLMQHPWIAGEECNFNKQNSFFDFANHRLESVSRRLQELSQLRHDLGRRVNRKAQHLYEKTEVEYRDLLAKKHKVEADRSKIQNIIAELDVKKMENINEVFSKVNKYFSDIFHILLSNAESRLEPVNGDIKNGIEMKVGFNGTWKNSLVELSGGQRSLLALSLILAMLKVRPAPIYILDEVDAALDLSHTQNIGKMIRTQFPNSQFIIVSLKEGMFANASVLFQTRFVDGASVITRNVQGKISMALKDAQT</sequence>
<organism evidence="14 15">
    <name type="scientific">Babesia duncani</name>
    <dbReference type="NCBI Taxonomy" id="323732"/>
    <lineage>
        <taxon>Eukaryota</taxon>
        <taxon>Sar</taxon>
        <taxon>Alveolata</taxon>
        <taxon>Apicomplexa</taxon>
        <taxon>Aconoidasida</taxon>
        <taxon>Piroplasmida</taxon>
        <taxon>Babesiidae</taxon>
        <taxon>Babesia</taxon>
    </lineage>
</organism>
<reference evidence="14" key="1">
    <citation type="journal article" date="2023" name="Nat. Microbiol.">
        <title>Babesia duncani multi-omics identifies virulence factors and drug targets.</title>
        <authorList>
            <person name="Singh P."/>
            <person name="Lonardi S."/>
            <person name="Liang Q."/>
            <person name="Vydyam P."/>
            <person name="Khabirova E."/>
            <person name="Fang T."/>
            <person name="Gihaz S."/>
            <person name="Thekkiniath J."/>
            <person name="Munshi M."/>
            <person name="Abel S."/>
            <person name="Ciampossin L."/>
            <person name="Batugedara G."/>
            <person name="Gupta M."/>
            <person name="Lu X.M."/>
            <person name="Lenz T."/>
            <person name="Chakravarty S."/>
            <person name="Cornillot E."/>
            <person name="Hu Y."/>
            <person name="Ma W."/>
            <person name="Gonzalez L.M."/>
            <person name="Sanchez S."/>
            <person name="Estrada K."/>
            <person name="Sanchez-Flores A."/>
            <person name="Montero E."/>
            <person name="Harb O.S."/>
            <person name="Le Roch K.G."/>
            <person name="Mamoun C.B."/>
        </authorList>
    </citation>
    <scope>NUCLEOTIDE SEQUENCE</scope>
    <source>
        <strain evidence="14">WA1</strain>
    </source>
</reference>
<dbReference type="GO" id="GO:0030261">
    <property type="term" value="P:chromosome condensation"/>
    <property type="evidence" value="ECO:0007669"/>
    <property type="project" value="UniProtKB-KW"/>
</dbReference>
<dbReference type="InterPro" id="IPR003395">
    <property type="entry name" value="RecF/RecN/SMC_N"/>
</dbReference>
<dbReference type="GO" id="GO:0016887">
    <property type="term" value="F:ATP hydrolysis activity"/>
    <property type="evidence" value="ECO:0007669"/>
    <property type="project" value="InterPro"/>
</dbReference>
<evidence type="ECO:0000256" key="7">
    <source>
        <dbReference type="ARBA" id="ARBA00023054"/>
    </source>
</evidence>
<dbReference type="RefSeq" id="XP_067805207.1">
    <property type="nucleotide sequence ID" value="XM_067946416.1"/>
</dbReference>
<dbReference type="GO" id="GO:0051301">
    <property type="term" value="P:cell division"/>
    <property type="evidence" value="ECO:0007669"/>
    <property type="project" value="UniProtKB-KW"/>
</dbReference>
<dbReference type="Proteomes" id="UP001214638">
    <property type="component" value="Unassembled WGS sequence"/>
</dbReference>
<dbReference type="PANTHER" id="PTHR43977">
    <property type="entry name" value="STRUCTURAL MAINTENANCE OF CHROMOSOMES PROTEIN 3"/>
    <property type="match status" value="1"/>
</dbReference>
<dbReference type="GO" id="GO:0005524">
    <property type="term" value="F:ATP binding"/>
    <property type="evidence" value="ECO:0007669"/>
    <property type="project" value="UniProtKB-KW"/>
</dbReference>
<proteinExistence type="inferred from homology"/>
<keyword evidence="9 11" id="KW-0539">Nucleus</keyword>
<dbReference type="InterPro" id="IPR024704">
    <property type="entry name" value="SMC"/>
</dbReference>
<gene>
    <name evidence="14" type="ORF">BdWA1_001377</name>
</gene>
<evidence type="ECO:0000256" key="4">
    <source>
        <dbReference type="ARBA" id="ARBA00022741"/>
    </source>
</evidence>
<dbReference type="SMART" id="SM00968">
    <property type="entry name" value="SMC_hinge"/>
    <property type="match status" value="1"/>
</dbReference>
<dbReference type="Gene3D" id="1.20.1060.20">
    <property type="match status" value="1"/>
</dbReference>
<dbReference type="CDD" id="cd03273">
    <property type="entry name" value="ABC_SMC2_euk"/>
    <property type="match status" value="1"/>
</dbReference>
<evidence type="ECO:0000313" key="14">
    <source>
        <dbReference type="EMBL" id="KAK2198365.1"/>
    </source>
</evidence>
<evidence type="ECO:0000259" key="13">
    <source>
        <dbReference type="SMART" id="SM00968"/>
    </source>
</evidence>
<evidence type="ECO:0000256" key="11">
    <source>
        <dbReference type="PIRNR" id="PIRNR005719"/>
    </source>
</evidence>
<keyword evidence="3" id="KW-0132">Cell division</keyword>
<evidence type="ECO:0000256" key="3">
    <source>
        <dbReference type="ARBA" id="ARBA00022618"/>
    </source>
</evidence>
<dbReference type="SUPFAM" id="SSF52540">
    <property type="entry name" value="P-loop containing nucleoside triphosphate hydrolases"/>
    <property type="match status" value="1"/>
</dbReference>
<evidence type="ECO:0000256" key="12">
    <source>
        <dbReference type="SAM" id="Coils"/>
    </source>
</evidence>
<dbReference type="InterPro" id="IPR027120">
    <property type="entry name" value="Smc2_ABC"/>
</dbReference>
<dbReference type="KEGG" id="bdw:94335675"/>
<evidence type="ECO:0000256" key="8">
    <source>
        <dbReference type="ARBA" id="ARBA00023067"/>
    </source>
</evidence>
<keyword evidence="8" id="KW-0226">DNA condensation</keyword>
<dbReference type="GeneID" id="94335675"/>
<keyword evidence="5" id="KW-0498">Mitosis</keyword>
<dbReference type="SUPFAM" id="SSF75553">
    <property type="entry name" value="Smc hinge domain"/>
    <property type="match status" value="1"/>
</dbReference>
<accession>A0AAD9PNY4</accession>
<keyword evidence="4" id="KW-0547">Nucleotide-binding</keyword>
<protein>
    <recommendedName>
        <fullName evidence="11">Structural maintenance of chromosomes protein</fullName>
    </recommendedName>
</protein>
<keyword evidence="15" id="KW-1185">Reference proteome</keyword>
<comment type="similarity">
    <text evidence="2">Belongs to the SMC family. SMC2 subfamily.</text>
</comment>
<comment type="caution">
    <text evidence="14">The sequence shown here is derived from an EMBL/GenBank/DDBJ whole genome shotgun (WGS) entry which is preliminary data.</text>
</comment>
<dbReference type="InterPro" id="IPR010935">
    <property type="entry name" value="SMC_hinge"/>
</dbReference>
<dbReference type="EMBL" id="JALLKP010000001">
    <property type="protein sequence ID" value="KAK2198365.1"/>
    <property type="molecule type" value="Genomic_DNA"/>
</dbReference>
<evidence type="ECO:0000256" key="6">
    <source>
        <dbReference type="ARBA" id="ARBA00022840"/>
    </source>
</evidence>
<feature type="coiled-coil region" evidence="12">
    <location>
        <begin position="984"/>
        <end position="1033"/>
    </location>
</feature>
<dbReference type="GO" id="GO:0005634">
    <property type="term" value="C:nucleus"/>
    <property type="evidence" value="ECO:0007669"/>
    <property type="project" value="UniProtKB-SubCell"/>
</dbReference>
<keyword evidence="7 12" id="KW-0175">Coiled coil</keyword>
<feature type="domain" description="SMC hinge" evidence="13">
    <location>
        <begin position="529"/>
        <end position="660"/>
    </location>
</feature>
<evidence type="ECO:0000256" key="10">
    <source>
        <dbReference type="ARBA" id="ARBA00023306"/>
    </source>
</evidence>
<feature type="coiled-coil region" evidence="12">
    <location>
        <begin position="324"/>
        <end position="379"/>
    </location>
</feature>
<dbReference type="PIRSF" id="PIRSF005719">
    <property type="entry name" value="SMC"/>
    <property type="match status" value="1"/>
</dbReference>
<name>A0AAD9PNY4_9APIC</name>
<evidence type="ECO:0000256" key="5">
    <source>
        <dbReference type="ARBA" id="ARBA00022776"/>
    </source>
</evidence>
<dbReference type="InterPro" id="IPR027417">
    <property type="entry name" value="P-loop_NTPase"/>
</dbReference>
<dbReference type="Gene3D" id="3.40.50.300">
    <property type="entry name" value="P-loop containing nucleotide triphosphate hydrolases"/>
    <property type="match status" value="2"/>
</dbReference>
<feature type="coiled-coil region" evidence="12">
    <location>
        <begin position="434"/>
        <end position="468"/>
    </location>
</feature>
<feature type="coiled-coil region" evidence="12">
    <location>
        <begin position="848"/>
        <end position="959"/>
    </location>
</feature>